<name>A0A8J5R0D5_9HYME</name>
<gene>
    <name evidence="2" type="ORF">G9C98_008440</name>
</gene>
<evidence type="ECO:0000256" key="1">
    <source>
        <dbReference type="SAM" id="Coils"/>
    </source>
</evidence>
<accession>A0A8J5R0D5</accession>
<keyword evidence="3" id="KW-1185">Reference proteome</keyword>
<dbReference type="OrthoDB" id="10267474at2759"/>
<evidence type="ECO:0008006" key="4">
    <source>
        <dbReference type="Google" id="ProtNLM"/>
    </source>
</evidence>
<reference evidence="2" key="2">
    <citation type="submission" date="2021-04" db="EMBL/GenBank/DDBJ databases">
        <title>Genome-wide patterns of bracovirus chromosomal integration into multiple host tissues during parasitism.</title>
        <authorList>
            <person name="Chebbi M.A.C."/>
        </authorList>
    </citation>
    <scope>NUCLEOTIDE SEQUENCE</scope>
    <source>
        <tissue evidence="2">Whole body</tissue>
    </source>
</reference>
<sequence>MSTISASEAPHLQQIDLTKLSLQQLTLLKQQLDKELNVFQDSLQTLKIAQSKFQESGFCLDKVTPEAKVDVGSSLGMRRFIYLLGILLAKSKLCWLIGVI</sequence>
<comment type="caution">
    <text evidence="2">The sequence shown here is derived from an EMBL/GenBank/DDBJ whole genome shotgun (WGS) entry which is preliminary data.</text>
</comment>
<dbReference type="EMBL" id="JAAOIC020000072">
    <property type="protein sequence ID" value="KAG8033959.1"/>
    <property type="molecule type" value="Genomic_DNA"/>
</dbReference>
<reference evidence="2" key="1">
    <citation type="submission" date="2020-03" db="EMBL/GenBank/DDBJ databases">
        <authorList>
            <person name="Chebbi M.A."/>
            <person name="Drezen J.M."/>
        </authorList>
    </citation>
    <scope>NUCLEOTIDE SEQUENCE</scope>
    <source>
        <tissue evidence="2">Whole body</tissue>
    </source>
</reference>
<proteinExistence type="predicted"/>
<evidence type="ECO:0000313" key="3">
    <source>
        <dbReference type="Proteomes" id="UP000729913"/>
    </source>
</evidence>
<dbReference type="Proteomes" id="UP000729913">
    <property type="component" value="Unassembled WGS sequence"/>
</dbReference>
<protein>
    <recommendedName>
        <fullName evidence="4">Prefoldin subunit 5</fullName>
    </recommendedName>
</protein>
<dbReference type="AlphaFoldDB" id="A0A8J5R0D5"/>
<organism evidence="2 3">
    <name type="scientific">Cotesia typhae</name>
    <dbReference type="NCBI Taxonomy" id="2053667"/>
    <lineage>
        <taxon>Eukaryota</taxon>
        <taxon>Metazoa</taxon>
        <taxon>Ecdysozoa</taxon>
        <taxon>Arthropoda</taxon>
        <taxon>Hexapoda</taxon>
        <taxon>Insecta</taxon>
        <taxon>Pterygota</taxon>
        <taxon>Neoptera</taxon>
        <taxon>Endopterygota</taxon>
        <taxon>Hymenoptera</taxon>
        <taxon>Apocrita</taxon>
        <taxon>Ichneumonoidea</taxon>
        <taxon>Braconidae</taxon>
        <taxon>Microgastrinae</taxon>
        <taxon>Cotesia</taxon>
    </lineage>
</organism>
<evidence type="ECO:0000313" key="2">
    <source>
        <dbReference type="EMBL" id="KAG8033959.1"/>
    </source>
</evidence>
<keyword evidence="1" id="KW-0175">Coiled coil</keyword>
<feature type="coiled-coil region" evidence="1">
    <location>
        <begin position="22"/>
        <end position="49"/>
    </location>
</feature>